<evidence type="ECO:0000256" key="10">
    <source>
        <dbReference type="SAM" id="Coils"/>
    </source>
</evidence>
<keyword evidence="14" id="KW-1185">Reference proteome</keyword>
<evidence type="ECO:0000256" key="9">
    <source>
        <dbReference type="PROSITE-ProRule" id="PRU00283"/>
    </source>
</evidence>
<dbReference type="FunFam" id="3.40.850.10:FF:000019">
    <property type="entry name" value="Kinesin-like protein KIN-5D"/>
    <property type="match status" value="1"/>
</dbReference>
<dbReference type="InterPro" id="IPR036961">
    <property type="entry name" value="Kinesin_motor_dom_sf"/>
</dbReference>
<dbReference type="Pfam" id="PF00225">
    <property type="entry name" value="Kinesin"/>
    <property type="match status" value="1"/>
</dbReference>
<dbReference type="GO" id="GO:0007010">
    <property type="term" value="P:cytoskeleton organization"/>
    <property type="evidence" value="ECO:0007669"/>
    <property type="project" value="UniProtKB-ARBA"/>
</dbReference>
<evidence type="ECO:0000256" key="6">
    <source>
        <dbReference type="ARBA" id="ARBA00023175"/>
    </source>
</evidence>
<feature type="compositionally biased region" description="Low complexity" evidence="11">
    <location>
        <begin position="968"/>
        <end position="985"/>
    </location>
</feature>
<gene>
    <name evidence="13" type="ORF">FCC1311_055702</name>
</gene>
<keyword evidence="5 9" id="KW-0067">ATP-binding</keyword>
<keyword evidence="4 9" id="KW-0547">Nucleotide-binding</keyword>
<dbReference type="PANTHER" id="PTHR47968:SF17">
    <property type="entry name" value="KINESIN-LIKE PROTEIN"/>
    <property type="match status" value="1"/>
</dbReference>
<dbReference type="SMART" id="SM00129">
    <property type="entry name" value="KISc"/>
    <property type="match status" value="1"/>
</dbReference>
<feature type="domain" description="Kinesin motor" evidence="12">
    <location>
        <begin position="59"/>
        <end position="394"/>
    </location>
</feature>
<reference evidence="13 14" key="1">
    <citation type="submission" date="2017-12" db="EMBL/GenBank/DDBJ databases">
        <title>Sequencing, de novo assembly and annotation of complete genome of a new Thraustochytrid species, strain FCC1311.</title>
        <authorList>
            <person name="Sedici K."/>
            <person name="Godart F."/>
            <person name="Aiese Cigliano R."/>
            <person name="Sanseverino W."/>
            <person name="Barakat M."/>
            <person name="Ortet P."/>
            <person name="Marechal E."/>
            <person name="Cagnac O."/>
            <person name="Amato A."/>
        </authorList>
    </citation>
    <scope>NUCLEOTIDE SEQUENCE [LARGE SCALE GENOMIC DNA]</scope>
</reference>
<feature type="binding site" evidence="9">
    <location>
        <begin position="143"/>
        <end position="150"/>
    </location>
    <ligand>
        <name>ATP</name>
        <dbReference type="ChEBI" id="CHEBI:30616"/>
    </ligand>
</feature>
<dbReference type="CDD" id="cd01369">
    <property type="entry name" value="KISc_KHC_KIF5"/>
    <property type="match status" value="1"/>
</dbReference>
<dbReference type="InterPro" id="IPR027417">
    <property type="entry name" value="P-loop_NTPase"/>
</dbReference>
<evidence type="ECO:0000256" key="5">
    <source>
        <dbReference type="ARBA" id="ARBA00022840"/>
    </source>
</evidence>
<feature type="coiled-coil region" evidence="10">
    <location>
        <begin position="801"/>
        <end position="830"/>
    </location>
</feature>
<evidence type="ECO:0000256" key="4">
    <source>
        <dbReference type="ARBA" id="ARBA00022741"/>
    </source>
</evidence>
<feature type="compositionally biased region" description="Basic and acidic residues" evidence="11">
    <location>
        <begin position="7"/>
        <end position="28"/>
    </location>
</feature>
<comment type="subcellular location">
    <subcellularLocation>
        <location evidence="1">Cytoplasm</location>
        <location evidence="1">Cytoskeleton</location>
    </subcellularLocation>
</comment>
<sequence length="1020" mass="111209">MAEAEAAPDRDLDHDDEGRGEAERRERSSTAASTPRARRRGSEGAASPGGGGGGNASTNVRVCCRFRPANKVEEAQGAERAVSFGEDAASVTLHEGIAKEDATFTFDRVFQESSQQDEVYDYCAKPLVKDVLDGYNCTIFAYGQTGSGKTHTMMGPSGGKMGPGNDGEDLRGVVPRIAEDIFDTMSGADADTEFMIKVSFVEIYMERIRDLLNPGARNQNLRVRDVRGRGVVIEGAEEVYVSSAKELLKVAAKGNASRAIASTRMNQDSSRSHSVFMITVSQRKTQSTLLSRTGKLFLVDLAGSEMVKKTGATSGVLEEAKTINRSLSALGNVIKALVEGAKHVPYRDSKLTRCLQDSLGGNSKTSLIITCSGFKYNAVETLSTLRFGTRAKRIKNKPTVNQEFSVAEYKAMVARSRDSLLMMVKYARSLEASLGIDVAQSPVREVEGDQSAFTISAKGLESVLQRESFELNSIPTCSDDSLAKTRKSHGSQPHGPGKHAAKQEQEQMQVQQERAAREAGLVHPAEGCPEDTRYPPSPLEQSSPQPETEGFEGDSQLVRRAEEALTKALEKVDSLQMKADEAQAEADIANDALEGLRARNRELEDELAASAKAQADLVQRVAKLELFQQQAEFKEKETQLTLRGLKTENKVLKQHLGGGDDDAFFQSGHDDRTLLDDVESLDEQSAPAHSWDINNGEEGGKTANEGEGVEAKASSPECDKKRGRKSRRASRELRRRSTSLRDIKSSMTSQEALLKSDLMHITEKYIQLRLEMLEAQELLAASNNADLSDITDTLRTEREHNLELNKQIRKQSAKLQVAQQNEVLARLKLQNRESQIGFLEAALHDYQASFKSHVEDYQEHVDKLQTELAAYKLAFDALDHSDDEEEDDACDEREEKIEGTLGSEKSAAGGGSKPRVIKPVRGRGGRGAPTRDQAHRTTKEAAQKMVPSNAGLDTPPRLAPVTPPPAAGPASSSSKGASSSASPAGWFMGAMNRLTPIPRPKSVPSIIQRDNVPGQKHMID</sequence>
<feature type="region of interest" description="Disordered" evidence="11">
    <location>
        <begin position="1"/>
        <end position="58"/>
    </location>
</feature>
<feature type="compositionally biased region" description="Pro residues" evidence="11">
    <location>
        <begin position="957"/>
        <end position="967"/>
    </location>
</feature>
<feature type="compositionally biased region" description="Basic residues" evidence="11">
    <location>
        <begin position="915"/>
        <end position="924"/>
    </location>
</feature>
<dbReference type="PANTHER" id="PTHR47968">
    <property type="entry name" value="CENTROMERE PROTEIN E"/>
    <property type="match status" value="1"/>
</dbReference>
<name>A0A2R5GHZ7_9STRA</name>
<evidence type="ECO:0000256" key="3">
    <source>
        <dbReference type="ARBA" id="ARBA00022701"/>
    </source>
</evidence>
<dbReference type="OrthoDB" id="3176171at2759"/>
<dbReference type="InterPro" id="IPR001752">
    <property type="entry name" value="Kinesin_motor_dom"/>
</dbReference>
<evidence type="ECO:0000256" key="11">
    <source>
        <dbReference type="SAM" id="MobiDB-lite"/>
    </source>
</evidence>
<feature type="region of interest" description="Disordered" evidence="11">
    <location>
        <begin position="882"/>
        <end position="1020"/>
    </location>
</feature>
<dbReference type="GO" id="GO:0007018">
    <property type="term" value="P:microtubule-based movement"/>
    <property type="evidence" value="ECO:0007669"/>
    <property type="project" value="InterPro"/>
</dbReference>
<organism evidence="13 14">
    <name type="scientific">Hondaea fermentalgiana</name>
    <dbReference type="NCBI Taxonomy" id="2315210"/>
    <lineage>
        <taxon>Eukaryota</taxon>
        <taxon>Sar</taxon>
        <taxon>Stramenopiles</taxon>
        <taxon>Bigyra</taxon>
        <taxon>Labyrinthulomycetes</taxon>
        <taxon>Thraustochytrida</taxon>
        <taxon>Thraustochytriidae</taxon>
        <taxon>Hondaea</taxon>
    </lineage>
</organism>
<dbReference type="Gene3D" id="3.40.850.10">
    <property type="entry name" value="Kinesin motor domain"/>
    <property type="match status" value="1"/>
</dbReference>
<evidence type="ECO:0000256" key="1">
    <source>
        <dbReference type="ARBA" id="ARBA00004245"/>
    </source>
</evidence>
<dbReference type="Proteomes" id="UP000241890">
    <property type="component" value="Unassembled WGS sequence"/>
</dbReference>
<dbReference type="PROSITE" id="PS00411">
    <property type="entry name" value="KINESIN_MOTOR_1"/>
    <property type="match status" value="1"/>
</dbReference>
<protein>
    <submittedName>
        <fullName evidence="13">Kinesin-related protein 3</fullName>
    </submittedName>
</protein>
<proteinExistence type="inferred from homology"/>
<dbReference type="PRINTS" id="PR00380">
    <property type="entry name" value="KINESINHEAVY"/>
</dbReference>
<evidence type="ECO:0000256" key="2">
    <source>
        <dbReference type="ARBA" id="ARBA00022490"/>
    </source>
</evidence>
<dbReference type="GO" id="GO:0003777">
    <property type="term" value="F:microtubule motor activity"/>
    <property type="evidence" value="ECO:0007669"/>
    <property type="project" value="InterPro"/>
</dbReference>
<comment type="similarity">
    <text evidence="8">Belongs to the TRAFAC class myosin-kinesin ATPase superfamily. Kinesin family. KIN-5/BimC subfamily.</text>
</comment>
<keyword evidence="10" id="KW-0175">Coiled coil</keyword>
<dbReference type="GO" id="GO:0005874">
    <property type="term" value="C:microtubule"/>
    <property type="evidence" value="ECO:0007669"/>
    <property type="project" value="UniProtKB-KW"/>
</dbReference>
<dbReference type="InterPro" id="IPR019821">
    <property type="entry name" value="Kinesin_motor_CS"/>
</dbReference>
<evidence type="ECO:0000313" key="14">
    <source>
        <dbReference type="Proteomes" id="UP000241890"/>
    </source>
</evidence>
<accession>A0A2R5GHZ7</accession>
<feature type="compositionally biased region" description="Acidic residues" evidence="11">
    <location>
        <begin position="882"/>
        <end position="892"/>
    </location>
</feature>
<dbReference type="AlphaFoldDB" id="A0A2R5GHZ7"/>
<keyword evidence="7" id="KW-0206">Cytoskeleton</keyword>
<dbReference type="PROSITE" id="PS50067">
    <property type="entry name" value="KINESIN_MOTOR_2"/>
    <property type="match status" value="1"/>
</dbReference>
<evidence type="ECO:0000256" key="7">
    <source>
        <dbReference type="ARBA" id="ARBA00023212"/>
    </source>
</evidence>
<evidence type="ECO:0000259" key="12">
    <source>
        <dbReference type="PROSITE" id="PS50067"/>
    </source>
</evidence>
<dbReference type="GO" id="GO:0008017">
    <property type="term" value="F:microtubule binding"/>
    <property type="evidence" value="ECO:0007669"/>
    <property type="project" value="InterPro"/>
</dbReference>
<dbReference type="InterPro" id="IPR027640">
    <property type="entry name" value="Kinesin-like_fam"/>
</dbReference>
<keyword evidence="2" id="KW-0963">Cytoplasm</keyword>
<evidence type="ECO:0000313" key="13">
    <source>
        <dbReference type="EMBL" id="GBG29348.1"/>
    </source>
</evidence>
<feature type="region of interest" description="Disordered" evidence="11">
    <location>
        <begin position="475"/>
        <end position="559"/>
    </location>
</feature>
<feature type="compositionally biased region" description="Basic residues" evidence="11">
    <location>
        <begin position="721"/>
        <end position="738"/>
    </location>
</feature>
<feature type="region of interest" description="Disordered" evidence="11">
    <location>
        <begin position="675"/>
        <end position="738"/>
    </location>
</feature>
<dbReference type="GO" id="GO:0005524">
    <property type="term" value="F:ATP binding"/>
    <property type="evidence" value="ECO:0007669"/>
    <property type="project" value="UniProtKB-UniRule"/>
</dbReference>
<dbReference type="EMBL" id="BEYU01000056">
    <property type="protein sequence ID" value="GBG29348.1"/>
    <property type="molecule type" value="Genomic_DNA"/>
</dbReference>
<evidence type="ECO:0000256" key="8">
    <source>
        <dbReference type="ARBA" id="ARBA00034704"/>
    </source>
</evidence>
<comment type="caution">
    <text evidence="13">The sequence shown here is derived from an EMBL/GenBank/DDBJ whole genome shotgun (WGS) entry which is preliminary data.</text>
</comment>
<feature type="compositionally biased region" description="Basic and acidic residues" evidence="11">
    <location>
        <begin position="932"/>
        <end position="942"/>
    </location>
</feature>
<keyword evidence="6 9" id="KW-0505">Motor protein</keyword>
<keyword evidence="3" id="KW-0493">Microtubule</keyword>
<dbReference type="SUPFAM" id="SSF52540">
    <property type="entry name" value="P-loop containing nucleoside triphosphate hydrolases"/>
    <property type="match status" value="1"/>
</dbReference>
<dbReference type="InParanoid" id="A0A2R5GHZ7"/>